<evidence type="ECO:0000256" key="1">
    <source>
        <dbReference type="SAM" id="SignalP"/>
    </source>
</evidence>
<keyword evidence="1" id="KW-0732">Signal</keyword>
<dbReference type="Proteomes" id="UP000593626">
    <property type="component" value="Chromosome"/>
</dbReference>
<reference evidence="2 3" key="1">
    <citation type="submission" date="2019-07" db="EMBL/GenBank/DDBJ databases">
        <title>Genome sequence of 2 isolates from Red Sea Mangroves.</title>
        <authorList>
            <person name="Sefrji F."/>
            <person name="Michoud G."/>
            <person name="Merlino G."/>
            <person name="Daffonchio D."/>
        </authorList>
    </citation>
    <scope>NUCLEOTIDE SEQUENCE [LARGE SCALE GENOMIC DNA]</scope>
    <source>
        <strain evidence="2 3">R1DC41</strain>
    </source>
</reference>
<feature type="chain" id="PRO_5039101304" description="Sporulation protein" evidence="1">
    <location>
        <begin position="18"/>
        <end position="145"/>
    </location>
</feature>
<accession>A0A7S8CD11</accession>
<sequence length="145" mass="16309">MKKSMIFSLFLSVIALAACGQTNDSALNDERQFNGTEFVRNELNSTQKDTQYTDDRTAVNNGKNFTDLDRTQPTENAEVAAIEDVIKAQGMKPGQIWANGNHLWVTAYTNEEVPDAKRIKKEGELHKAIVKAVPQYYVEVSVKER</sequence>
<name>A0A7S8CD11_9BACI</name>
<proteinExistence type="predicted"/>
<dbReference type="RefSeq" id="WP_239672398.1">
    <property type="nucleotide sequence ID" value="NZ_CP049742.1"/>
</dbReference>
<dbReference type="EMBL" id="CP049742">
    <property type="protein sequence ID" value="QPC47724.1"/>
    <property type="molecule type" value="Genomic_DNA"/>
</dbReference>
<dbReference type="KEGG" id="mcui:G8O30_12530"/>
<dbReference type="AlphaFoldDB" id="A0A7S8CD11"/>
<evidence type="ECO:0000313" key="3">
    <source>
        <dbReference type="Proteomes" id="UP000593626"/>
    </source>
</evidence>
<dbReference type="PROSITE" id="PS51257">
    <property type="entry name" value="PROKAR_LIPOPROTEIN"/>
    <property type="match status" value="1"/>
</dbReference>
<keyword evidence="3" id="KW-1185">Reference proteome</keyword>
<evidence type="ECO:0008006" key="4">
    <source>
        <dbReference type="Google" id="ProtNLM"/>
    </source>
</evidence>
<feature type="signal peptide" evidence="1">
    <location>
        <begin position="1"/>
        <end position="17"/>
    </location>
</feature>
<evidence type="ECO:0000313" key="2">
    <source>
        <dbReference type="EMBL" id="QPC47724.1"/>
    </source>
</evidence>
<gene>
    <name evidence="2" type="ORF">G8O30_12530</name>
</gene>
<protein>
    <recommendedName>
        <fullName evidence="4">Sporulation protein</fullName>
    </recommendedName>
</protein>
<organism evidence="2 3">
    <name type="scientific">Mangrovibacillus cuniculi</name>
    <dbReference type="NCBI Taxonomy" id="2593652"/>
    <lineage>
        <taxon>Bacteria</taxon>
        <taxon>Bacillati</taxon>
        <taxon>Bacillota</taxon>
        <taxon>Bacilli</taxon>
        <taxon>Bacillales</taxon>
        <taxon>Bacillaceae</taxon>
        <taxon>Mangrovibacillus</taxon>
    </lineage>
</organism>